<evidence type="ECO:0000313" key="4">
    <source>
        <dbReference type="EMBL" id="CAI0439071.1"/>
    </source>
</evidence>
<gene>
    <name evidence="4" type="ORF">LITE_LOCUS26020</name>
</gene>
<evidence type="ECO:0000256" key="2">
    <source>
        <dbReference type="ARBA" id="ARBA00022840"/>
    </source>
</evidence>
<organism evidence="4 5">
    <name type="scientific">Linum tenue</name>
    <dbReference type="NCBI Taxonomy" id="586396"/>
    <lineage>
        <taxon>Eukaryota</taxon>
        <taxon>Viridiplantae</taxon>
        <taxon>Streptophyta</taxon>
        <taxon>Embryophyta</taxon>
        <taxon>Tracheophyta</taxon>
        <taxon>Spermatophyta</taxon>
        <taxon>Magnoliopsida</taxon>
        <taxon>eudicotyledons</taxon>
        <taxon>Gunneridae</taxon>
        <taxon>Pentapetalae</taxon>
        <taxon>rosids</taxon>
        <taxon>fabids</taxon>
        <taxon>Malpighiales</taxon>
        <taxon>Linaceae</taxon>
        <taxon>Linum</taxon>
    </lineage>
</organism>
<dbReference type="EMBL" id="CAMGYJ010000006">
    <property type="protein sequence ID" value="CAI0439071.1"/>
    <property type="molecule type" value="Genomic_DNA"/>
</dbReference>
<dbReference type="AlphaFoldDB" id="A0AAV0LXV8"/>
<feature type="region of interest" description="Disordered" evidence="3">
    <location>
        <begin position="61"/>
        <end position="83"/>
    </location>
</feature>
<dbReference type="Gene3D" id="2.60.34.10">
    <property type="entry name" value="Substrate Binding Domain Of DNAk, Chain A, domain 1"/>
    <property type="match status" value="2"/>
</dbReference>
<sequence length="83" mass="9255">MSVVIPRNTAIPAKMSKDFTTKDDRQTTADIKVGELPKVDITFEIDEDGILKVTAREKLPTAESQSLTITDYKGNLTQQESRD</sequence>
<keyword evidence="2" id="KW-0067">ATP-binding</keyword>
<feature type="compositionally biased region" description="Polar residues" evidence="3">
    <location>
        <begin position="62"/>
        <end position="83"/>
    </location>
</feature>
<evidence type="ECO:0000256" key="1">
    <source>
        <dbReference type="ARBA" id="ARBA00022741"/>
    </source>
</evidence>
<evidence type="ECO:0000313" key="5">
    <source>
        <dbReference type="Proteomes" id="UP001154282"/>
    </source>
</evidence>
<evidence type="ECO:0000256" key="3">
    <source>
        <dbReference type="SAM" id="MobiDB-lite"/>
    </source>
</evidence>
<dbReference type="GO" id="GO:0140662">
    <property type="term" value="F:ATP-dependent protein folding chaperone"/>
    <property type="evidence" value="ECO:0007669"/>
    <property type="project" value="InterPro"/>
</dbReference>
<keyword evidence="5" id="KW-1185">Reference proteome</keyword>
<dbReference type="GO" id="GO:0005524">
    <property type="term" value="F:ATP binding"/>
    <property type="evidence" value="ECO:0007669"/>
    <property type="project" value="UniProtKB-KW"/>
</dbReference>
<proteinExistence type="predicted"/>
<dbReference type="SUPFAM" id="SSF100920">
    <property type="entry name" value="Heat shock protein 70kD (HSP70), peptide-binding domain"/>
    <property type="match status" value="1"/>
</dbReference>
<dbReference type="InterPro" id="IPR029047">
    <property type="entry name" value="HSP70_peptide-bd_sf"/>
</dbReference>
<protein>
    <submittedName>
        <fullName evidence="4">Uncharacterized protein</fullName>
    </submittedName>
</protein>
<reference evidence="4" key="1">
    <citation type="submission" date="2022-08" db="EMBL/GenBank/DDBJ databases">
        <authorList>
            <person name="Gutierrez-Valencia J."/>
        </authorList>
    </citation>
    <scope>NUCLEOTIDE SEQUENCE</scope>
</reference>
<dbReference type="Proteomes" id="UP001154282">
    <property type="component" value="Unassembled WGS sequence"/>
</dbReference>
<comment type="caution">
    <text evidence="4">The sequence shown here is derived from an EMBL/GenBank/DDBJ whole genome shotgun (WGS) entry which is preliminary data.</text>
</comment>
<dbReference type="Pfam" id="PF00012">
    <property type="entry name" value="HSP70"/>
    <property type="match status" value="1"/>
</dbReference>
<accession>A0AAV0LXV8</accession>
<dbReference type="InterPro" id="IPR013126">
    <property type="entry name" value="Hsp_70_fam"/>
</dbReference>
<name>A0AAV0LXV8_9ROSI</name>
<keyword evidence="1" id="KW-0547">Nucleotide-binding</keyword>